<feature type="domain" description="Polyphosphate kinase N-terminal" evidence="9">
    <location>
        <begin position="9"/>
        <end position="114"/>
    </location>
</feature>
<feature type="binding site" evidence="6">
    <location>
        <position position="377"/>
    </location>
    <ligand>
        <name>Mg(2+)</name>
        <dbReference type="ChEBI" id="CHEBI:18420"/>
    </ligand>
</feature>
<dbReference type="Gene3D" id="3.30.1840.10">
    <property type="entry name" value="Polyphosphate kinase middle domain"/>
    <property type="match status" value="1"/>
</dbReference>
<dbReference type="GO" id="GO:0005524">
    <property type="term" value="F:ATP binding"/>
    <property type="evidence" value="ECO:0007669"/>
    <property type="project" value="UniProtKB-KW"/>
</dbReference>
<feature type="binding site" evidence="6">
    <location>
        <position position="471"/>
    </location>
    <ligand>
        <name>ATP</name>
        <dbReference type="ChEBI" id="CHEBI:30616"/>
    </ligand>
</feature>
<feature type="domain" description="Polyphosphate kinase middle" evidence="8">
    <location>
        <begin position="124"/>
        <end position="303"/>
    </location>
</feature>
<keyword evidence="3 6" id="KW-0547">Nucleotide-binding</keyword>
<comment type="function">
    <text evidence="6 7">Catalyzes the reversible transfer of the terminal phosphate of ATP to form a long-chain polyphosphate (polyP).</text>
</comment>
<evidence type="ECO:0000259" key="11">
    <source>
        <dbReference type="Pfam" id="PF17941"/>
    </source>
</evidence>
<comment type="similarity">
    <text evidence="6 7">Belongs to the polyphosphate kinase 1 (PPK1) family.</text>
</comment>
<evidence type="ECO:0000256" key="2">
    <source>
        <dbReference type="ARBA" id="ARBA00022679"/>
    </source>
</evidence>
<dbReference type="InterPro" id="IPR036830">
    <property type="entry name" value="PP_kinase_middle_dom_sf"/>
</dbReference>
<keyword evidence="4 6" id="KW-0418">Kinase</keyword>
<keyword evidence="2 6" id="KW-0808">Transferase</keyword>
<dbReference type="Pfam" id="PF13090">
    <property type="entry name" value="PP_kinase_C"/>
    <property type="match status" value="1"/>
</dbReference>
<accession>A0A377FSP6</accession>
<dbReference type="NCBIfam" id="NF003917">
    <property type="entry name" value="PRK05443.1-1"/>
    <property type="match status" value="1"/>
</dbReference>
<dbReference type="GO" id="GO:0006799">
    <property type="term" value="P:polyphosphate biosynthetic process"/>
    <property type="evidence" value="ECO:0007669"/>
    <property type="project" value="UniProtKB-UniRule"/>
</dbReference>
<name>A0A377FSP6_9BACL</name>
<dbReference type="Gene3D" id="3.30.870.10">
    <property type="entry name" value="Endonuclease Chain A"/>
    <property type="match status" value="2"/>
</dbReference>
<dbReference type="PIRSF" id="PIRSF015589">
    <property type="entry name" value="PP_kinase"/>
    <property type="match status" value="1"/>
</dbReference>
<comment type="catalytic activity">
    <reaction evidence="6 7">
        <text>[phosphate](n) + ATP = [phosphate](n+1) + ADP</text>
        <dbReference type="Rhea" id="RHEA:19573"/>
        <dbReference type="Rhea" id="RHEA-COMP:9859"/>
        <dbReference type="Rhea" id="RHEA-COMP:14280"/>
        <dbReference type="ChEBI" id="CHEBI:16838"/>
        <dbReference type="ChEBI" id="CHEBI:30616"/>
        <dbReference type="ChEBI" id="CHEBI:456216"/>
        <dbReference type="EC" id="2.7.4.1"/>
    </reaction>
</comment>
<dbReference type="SUPFAM" id="SSF56024">
    <property type="entry name" value="Phospholipase D/nuclease"/>
    <property type="match status" value="2"/>
</dbReference>
<dbReference type="SUPFAM" id="SSF140356">
    <property type="entry name" value="PPK N-terminal domain-like"/>
    <property type="match status" value="1"/>
</dbReference>
<evidence type="ECO:0000256" key="5">
    <source>
        <dbReference type="ARBA" id="ARBA00022840"/>
    </source>
</evidence>
<dbReference type="EC" id="2.7.4.1" evidence="6 7"/>
<evidence type="ECO:0000259" key="8">
    <source>
        <dbReference type="Pfam" id="PF02503"/>
    </source>
</evidence>
<dbReference type="Proteomes" id="UP000254060">
    <property type="component" value="Unassembled WGS sequence"/>
</dbReference>
<keyword evidence="6" id="KW-0479">Metal-binding</keyword>
<dbReference type="GO" id="GO:0008976">
    <property type="term" value="F:polyphosphate kinase activity"/>
    <property type="evidence" value="ECO:0007669"/>
    <property type="project" value="UniProtKB-UniRule"/>
</dbReference>
<sequence length="721" mass="83488">MTTYLPEHFNNRELSWLSFNERVLEEAMDERNPLMERLKFLGIFSSNLDEFYMVRFGGLKDEVLAGFNRPEDKAGLTPKQQIKAISIKAQELVEMQYAAYKKITKQLATKNVRFLRPKHLNKEQLDFVKLYFRTHVFPVLTPIAVDAYRPFPMLLSKSLNIAVEIASKEEGKKRLALVQVPAVLPRYLELPTDDEDHTDLMLLEDVIIQFVDSLFKGFEVESTMPFRITRNADMPFHEEGSPDVLKQIEKELKKRRYGVAIRLEVQQRSLSKELLFMLQDVLDLHDRDIFIVDGPIDLTFLFGVYNKIGIEYDEMINETLIPFIPEGLESGKDLFKSLLKRDYLLHHPYHSFDPVVRFIAQAAKDPNVLAIKQTLYRVSGDSPIIKALTDAAESGKQVTVLVELKARFDEEKNIQWAKQLEKAGAHVIYGYKELKTHSKITLVVRILEGGVLQRFVHLGTGNYNDSTAKLYTDIGLLTTNEELAEDATNFFNWLSGYGERPSWHEFETSPDDMLDFFLQKIQDEIKLHEKYGNGRIVAKMNSLTDKSIITKLYDASQSGVKIDLIIRGICCLRPGIKGVSDNIRVISIIDRYLEHSRIFYFYQNGKEDLYCSSADWMTRNMKKRIEILFPILDSGHKTYIKDMIALQLVDNVKARIQRSDGKYVYIKQEPGQERIQSQIIIHQYTGGRWNNIPSVFEREPSNWAEREVLRLRAENEKMTDD</sequence>
<dbReference type="GO" id="GO:0009358">
    <property type="term" value="C:polyphosphate kinase complex"/>
    <property type="evidence" value="ECO:0007669"/>
    <property type="project" value="InterPro"/>
</dbReference>
<feature type="binding site" evidence="6">
    <location>
        <position position="595"/>
    </location>
    <ligand>
        <name>ATP</name>
        <dbReference type="ChEBI" id="CHEBI:30616"/>
    </ligand>
</feature>
<feature type="binding site" evidence="6">
    <location>
        <position position="407"/>
    </location>
    <ligand>
        <name>Mg(2+)</name>
        <dbReference type="ChEBI" id="CHEBI:18420"/>
    </ligand>
</feature>
<evidence type="ECO:0000313" key="12">
    <source>
        <dbReference type="EMBL" id="STO07829.1"/>
    </source>
</evidence>
<dbReference type="GO" id="GO:0046872">
    <property type="term" value="F:metal ion binding"/>
    <property type="evidence" value="ECO:0007669"/>
    <property type="project" value="UniProtKB-KW"/>
</dbReference>
<comment type="PTM">
    <text evidence="6 7">An intermediate of this reaction is the autophosphorylated ppk in which a phosphate is covalently linked to a histidine residue through a N-P bond.</text>
</comment>
<dbReference type="EMBL" id="UGGP01000001">
    <property type="protein sequence ID" value="STO07829.1"/>
    <property type="molecule type" value="Genomic_DNA"/>
</dbReference>
<dbReference type="InterPro" id="IPR041108">
    <property type="entry name" value="PP_kinase_C_1"/>
</dbReference>
<evidence type="ECO:0000256" key="7">
    <source>
        <dbReference type="RuleBase" id="RU003800"/>
    </source>
</evidence>
<dbReference type="HAMAP" id="MF_00347">
    <property type="entry name" value="Polyphosphate_kinase"/>
    <property type="match status" value="1"/>
</dbReference>
<dbReference type="Pfam" id="PF13089">
    <property type="entry name" value="PP_kinase_N"/>
    <property type="match status" value="1"/>
</dbReference>
<feature type="active site" description="Phosphohistidine intermediate" evidence="6">
    <location>
        <position position="437"/>
    </location>
</feature>
<evidence type="ECO:0000256" key="1">
    <source>
        <dbReference type="ARBA" id="ARBA00022553"/>
    </source>
</evidence>
<dbReference type="InterPro" id="IPR025198">
    <property type="entry name" value="PPK_N_dom"/>
</dbReference>
<dbReference type="PANTHER" id="PTHR30218:SF0">
    <property type="entry name" value="POLYPHOSPHATE KINASE"/>
    <property type="match status" value="1"/>
</dbReference>
<dbReference type="SUPFAM" id="SSF143724">
    <property type="entry name" value="PHP14-like"/>
    <property type="match status" value="1"/>
</dbReference>
<dbReference type="CDD" id="cd09165">
    <property type="entry name" value="PLDc_PaPPK1_C1_like"/>
    <property type="match status" value="1"/>
</dbReference>
<dbReference type="AlphaFoldDB" id="A0A377FSP6"/>
<dbReference type="NCBIfam" id="NF003918">
    <property type="entry name" value="PRK05443.1-2"/>
    <property type="match status" value="1"/>
</dbReference>
<dbReference type="CDD" id="cd09168">
    <property type="entry name" value="PLDc_PaPPK1_C2_like"/>
    <property type="match status" value="1"/>
</dbReference>
<dbReference type="STRING" id="1397694.GCA_000702585_01692"/>
<evidence type="ECO:0000313" key="13">
    <source>
        <dbReference type="Proteomes" id="UP000254060"/>
    </source>
</evidence>
<dbReference type="InterPro" id="IPR024953">
    <property type="entry name" value="PP_kinase_middle"/>
</dbReference>
<feature type="binding site" evidence="6">
    <location>
        <position position="47"/>
    </location>
    <ligand>
        <name>ATP</name>
        <dbReference type="ChEBI" id="CHEBI:30616"/>
    </ligand>
</feature>
<evidence type="ECO:0000259" key="9">
    <source>
        <dbReference type="Pfam" id="PF13089"/>
    </source>
</evidence>
<evidence type="ECO:0000256" key="3">
    <source>
        <dbReference type="ARBA" id="ARBA00022741"/>
    </source>
</evidence>
<dbReference type="Pfam" id="PF17941">
    <property type="entry name" value="PP_kinase_C_1"/>
    <property type="match status" value="1"/>
</dbReference>
<feature type="domain" description="Polyphosphate kinase C-terminal" evidence="10">
    <location>
        <begin position="508"/>
        <end position="678"/>
    </location>
</feature>
<dbReference type="InterPro" id="IPR003414">
    <property type="entry name" value="PP_kinase"/>
</dbReference>
<dbReference type="PANTHER" id="PTHR30218">
    <property type="entry name" value="POLYPHOSPHATE KINASE"/>
    <property type="match status" value="1"/>
</dbReference>
<keyword evidence="6" id="KW-0460">Magnesium</keyword>
<proteinExistence type="inferred from homology"/>
<dbReference type="RefSeq" id="WP_029334758.1">
    <property type="nucleotide sequence ID" value="NZ_UGGP01000001.1"/>
</dbReference>
<evidence type="ECO:0000259" key="10">
    <source>
        <dbReference type="Pfam" id="PF13090"/>
    </source>
</evidence>
<comment type="cofactor">
    <cofactor evidence="6">
        <name>Mg(2+)</name>
        <dbReference type="ChEBI" id="CHEBI:18420"/>
    </cofactor>
</comment>
<dbReference type="InterPro" id="IPR036832">
    <property type="entry name" value="PPK_N_dom_sf"/>
</dbReference>
<protein>
    <recommendedName>
        <fullName evidence="6 7">Polyphosphate kinase</fullName>
        <ecNumber evidence="6 7">2.7.4.1</ecNumber>
    </recommendedName>
    <alternativeName>
        <fullName evidence="6">ATP-polyphosphate phosphotransferase</fullName>
    </alternativeName>
    <alternativeName>
        <fullName evidence="6">Polyphosphoric acid kinase</fullName>
    </alternativeName>
</protein>
<evidence type="ECO:0000256" key="4">
    <source>
        <dbReference type="ARBA" id="ARBA00022777"/>
    </source>
</evidence>
<dbReference type="InterPro" id="IPR025200">
    <property type="entry name" value="PPK_C_dom2"/>
</dbReference>
<feature type="domain" description="Polyphosphate kinase C-terminal" evidence="11">
    <location>
        <begin position="334"/>
        <end position="498"/>
    </location>
</feature>
<dbReference type="Pfam" id="PF02503">
    <property type="entry name" value="PP_kinase"/>
    <property type="match status" value="1"/>
</dbReference>
<dbReference type="NCBIfam" id="NF003920">
    <property type="entry name" value="PRK05443.2-1"/>
    <property type="match status" value="1"/>
</dbReference>
<gene>
    <name evidence="6 12" type="primary">ppk</name>
    <name evidence="12" type="ORF">NCTC13163_01188</name>
</gene>
<keyword evidence="5 6" id="KW-0067">ATP-binding</keyword>
<reference evidence="12 13" key="1">
    <citation type="submission" date="2018-06" db="EMBL/GenBank/DDBJ databases">
        <authorList>
            <consortium name="Pathogen Informatics"/>
            <person name="Doyle S."/>
        </authorList>
    </citation>
    <scope>NUCLEOTIDE SEQUENCE [LARGE SCALE GENOMIC DNA]</scope>
    <source>
        <strain evidence="12 13">NCTC13163</strain>
    </source>
</reference>
<dbReference type="NCBIfam" id="NF003921">
    <property type="entry name" value="PRK05443.2-2"/>
    <property type="match status" value="1"/>
</dbReference>
<feature type="binding site" evidence="6">
    <location>
        <position position="567"/>
    </location>
    <ligand>
        <name>ATP</name>
        <dbReference type="ChEBI" id="CHEBI:30616"/>
    </ligand>
</feature>
<dbReference type="NCBIfam" id="TIGR03705">
    <property type="entry name" value="poly_P_kin"/>
    <property type="match status" value="1"/>
</dbReference>
<dbReference type="OrthoDB" id="9761456at2"/>
<dbReference type="Gene3D" id="1.20.58.310">
    <property type="entry name" value="Polyphosphate kinase N-terminal domain"/>
    <property type="match status" value="1"/>
</dbReference>
<organism evidence="12 13">
    <name type="scientific">Exiguobacterium aurantiacum</name>
    <dbReference type="NCBI Taxonomy" id="33987"/>
    <lineage>
        <taxon>Bacteria</taxon>
        <taxon>Bacillati</taxon>
        <taxon>Bacillota</taxon>
        <taxon>Bacilli</taxon>
        <taxon>Bacillales</taxon>
        <taxon>Bacillales Family XII. Incertae Sedis</taxon>
        <taxon>Exiguobacterium</taxon>
    </lineage>
</organism>
<keyword evidence="1 6" id="KW-0597">Phosphoprotein</keyword>
<evidence type="ECO:0000256" key="6">
    <source>
        <dbReference type="HAMAP-Rule" id="MF_00347"/>
    </source>
</evidence>